<gene>
    <name evidence="7" type="ordered locus">Celgi_2653</name>
</gene>
<dbReference type="GO" id="GO:0006465">
    <property type="term" value="P:signal peptide processing"/>
    <property type="evidence" value="ECO:0007669"/>
    <property type="project" value="UniProtKB-UniRule"/>
</dbReference>
<protein>
    <recommendedName>
        <fullName evidence="5">Signal peptidase I</fullName>
        <ecNumber evidence="5">3.4.21.89</ecNumber>
    </recommendedName>
</protein>
<accession>F8A3W0</accession>
<keyword evidence="3" id="KW-1133">Transmembrane helix</keyword>
<dbReference type="HOGENOM" id="CLU_1324461_0_0_11"/>
<evidence type="ECO:0000313" key="8">
    <source>
        <dbReference type="Proteomes" id="UP000000485"/>
    </source>
</evidence>
<dbReference type="EC" id="3.4.21.89" evidence="5"/>
<evidence type="ECO:0000256" key="3">
    <source>
        <dbReference type="ARBA" id="ARBA00022989"/>
    </source>
</evidence>
<dbReference type="InterPro" id="IPR001733">
    <property type="entry name" value="Peptidase_S26B"/>
</dbReference>
<keyword evidence="2" id="KW-0812">Transmembrane</keyword>
<dbReference type="PANTHER" id="PTHR10806:SF6">
    <property type="entry name" value="SIGNAL PEPTIDASE COMPLEX CATALYTIC SUBUNIT SEC11"/>
    <property type="match status" value="1"/>
</dbReference>
<dbReference type="eggNOG" id="COG0681">
    <property type="taxonomic scope" value="Bacteria"/>
</dbReference>
<dbReference type="CDD" id="cd06530">
    <property type="entry name" value="S26_SPase_I"/>
    <property type="match status" value="1"/>
</dbReference>
<feature type="region of interest" description="Disordered" evidence="6">
    <location>
        <begin position="188"/>
        <end position="207"/>
    </location>
</feature>
<proteinExistence type="predicted"/>
<dbReference type="STRING" id="593907.Celgi_2653"/>
<sequence precursor="true">MVSAALWVVVAVGTLAFATSLAVPLWFQAQNQRLLIVTSGSMSPVFEAGDAVVMRKVDDPSQLKVGQIVSFWPLGSENLVTHRVVDLITLPTLRQDEETGRMVPVIDPETNQPRENRYIITKGDANDENDPNATPYTRVRGIVLDVHTGWGWLLEWTSSPVGRAVMLVPPLLALGTLELLAVRDARHRRREKAPNRDERHVDAYLQG</sequence>
<evidence type="ECO:0000256" key="2">
    <source>
        <dbReference type="ARBA" id="ARBA00022692"/>
    </source>
</evidence>
<dbReference type="KEGG" id="cga:Celgi_2653"/>
<dbReference type="GO" id="GO:0016020">
    <property type="term" value="C:membrane"/>
    <property type="evidence" value="ECO:0007669"/>
    <property type="project" value="UniProtKB-SubCell"/>
</dbReference>
<dbReference type="SUPFAM" id="SSF51306">
    <property type="entry name" value="LexA/Signal peptidase"/>
    <property type="match status" value="1"/>
</dbReference>
<keyword evidence="8" id="KW-1185">Reference proteome</keyword>
<dbReference type="GO" id="GO:0009003">
    <property type="term" value="F:signal peptidase activity"/>
    <property type="evidence" value="ECO:0007669"/>
    <property type="project" value="UniProtKB-EC"/>
</dbReference>
<evidence type="ECO:0000256" key="1">
    <source>
        <dbReference type="ARBA" id="ARBA00004370"/>
    </source>
</evidence>
<comment type="subcellular location">
    <subcellularLocation>
        <location evidence="1">Membrane</location>
    </subcellularLocation>
</comment>
<dbReference type="InterPro" id="IPR019533">
    <property type="entry name" value="Peptidase_S26"/>
</dbReference>
<name>F8A3W0_CELGA</name>
<dbReference type="GO" id="GO:0004252">
    <property type="term" value="F:serine-type endopeptidase activity"/>
    <property type="evidence" value="ECO:0007669"/>
    <property type="project" value="UniProtKB-UniRule"/>
</dbReference>
<dbReference type="PANTHER" id="PTHR10806">
    <property type="entry name" value="SIGNAL PEPTIDASE COMPLEX CATALYTIC SUBUNIT SEC11"/>
    <property type="match status" value="1"/>
</dbReference>
<evidence type="ECO:0000313" key="7">
    <source>
        <dbReference type="EMBL" id="AEI13152.1"/>
    </source>
</evidence>
<dbReference type="InterPro" id="IPR036286">
    <property type="entry name" value="LexA/Signal_pep-like_sf"/>
</dbReference>
<dbReference type="NCBIfam" id="TIGR02228">
    <property type="entry name" value="sigpep_I_arch"/>
    <property type="match status" value="1"/>
</dbReference>
<evidence type="ECO:0000256" key="5">
    <source>
        <dbReference type="NCBIfam" id="TIGR02228"/>
    </source>
</evidence>
<feature type="compositionally biased region" description="Basic and acidic residues" evidence="6">
    <location>
        <begin position="192"/>
        <end position="207"/>
    </location>
</feature>
<organism evidence="7 8">
    <name type="scientific">Cellulomonas gilvus (strain ATCC 13127 / NRRL B-14078)</name>
    <name type="common">Cellvibrio gilvus</name>
    <dbReference type="NCBI Taxonomy" id="593907"/>
    <lineage>
        <taxon>Bacteria</taxon>
        <taxon>Bacillati</taxon>
        <taxon>Actinomycetota</taxon>
        <taxon>Actinomycetes</taxon>
        <taxon>Micrococcales</taxon>
        <taxon>Cellulomonadaceae</taxon>
        <taxon>Cellulomonas</taxon>
    </lineage>
</organism>
<evidence type="ECO:0000256" key="6">
    <source>
        <dbReference type="SAM" id="MobiDB-lite"/>
    </source>
</evidence>
<dbReference type="Proteomes" id="UP000000485">
    <property type="component" value="Chromosome"/>
</dbReference>
<dbReference type="AlphaFoldDB" id="F8A3W0"/>
<keyword evidence="4" id="KW-0472">Membrane</keyword>
<evidence type="ECO:0000256" key="4">
    <source>
        <dbReference type="ARBA" id="ARBA00023136"/>
    </source>
</evidence>
<dbReference type="EMBL" id="CP002665">
    <property type="protein sequence ID" value="AEI13152.1"/>
    <property type="molecule type" value="Genomic_DNA"/>
</dbReference>
<reference evidence="8" key="1">
    <citation type="submission" date="2011-04" db="EMBL/GenBank/DDBJ databases">
        <title>Complete sequence of Cellvibrio gilvus ATCC 13127.</title>
        <authorList>
            <person name="Lucas S."/>
            <person name="Han J."/>
            <person name="Lapidus A."/>
            <person name="Cheng J.-F."/>
            <person name="Goodwin L."/>
            <person name="Pitluck S."/>
            <person name="Peters L."/>
            <person name="Munk A."/>
            <person name="Detter J.C."/>
            <person name="Han C."/>
            <person name="Tapia R."/>
            <person name="Land M."/>
            <person name="Hauser L."/>
            <person name="Kyrpides N."/>
            <person name="Ivanova N."/>
            <person name="Ovchinnikova G."/>
            <person name="Pagani I."/>
            <person name="Mead D."/>
            <person name="Brumm P."/>
            <person name="Woyke T."/>
        </authorList>
    </citation>
    <scope>NUCLEOTIDE SEQUENCE [LARGE SCALE GENOMIC DNA]</scope>
    <source>
        <strain evidence="8">ATCC 13127 / NRRL B-14078</strain>
    </source>
</reference>